<accession>A0A2W5BR11</accession>
<feature type="domain" description="Helicase C-terminal" evidence="12">
    <location>
        <begin position="226"/>
        <end position="374"/>
    </location>
</feature>
<dbReference type="PANTHER" id="PTHR13710">
    <property type="entry name" value="DNA HELICASE RECQ FAMILY MEMBER"/>
    <property type="match status" value="1"/>
</dbReference>
<dbReference type="InterPro" id="IPR004589">
    <property type="entry name" value="DNA_helicase_ATP-dep_RecQ"/>
</dbReference>
<dbReference type="Gene3D" id="1.10.10.10">
    <property type="entry name" value="Winged helix-like DNA-binding domain superfamily/Winged helix DNA-binding domain"/>
    <property type="match status" value="1"/>
</dbReference>
<protein>
    <recommendedName>
        <fullName evidence="10">DNA helicase RecQ</fullName>
        <ecNumber evidence="10">5.6.2.4</ecNumber>
    </recommendedName>
</protein>
<dbReference type="GO" id="GO:0006281">
    <property type="term" value="P:DNA repair"/>
    <property type="evidence" value="ECO:0007669"/>
    <property type="project" value="InterPro"/>
</dbReference>
<dbReference type="NCBIfam" id="TIGR01389">
    <property type="entry name" value="recQ"/>
    <property type="match status" value="1"/>
</dbReference>
<keyword evidence="4" id="KW-0378">Hydrolase</keyword>
<keyword evidence="2" id="KW-0479">Metal-binding</keyword>
<dbReference type="Gene3D" id="3.40.50.300">
    <property type="entry name" value="P-loop containing nucleotide triphosphate hydrolases"/>
    <property type="match status" value="2"/>
</dbReference>
<dbReference type="AlphaFoldDB" id="A0A2W5BR11"/>
<dbReference type="GO" id="GO:0005524">
    <property type="term" value="F:ATP binding"/>
    <property type="evidence" value="ECO:0007669"/>
    <property type="project" value="UniProtKB-KW"/>
</dbReference>
<dbReference type="GO" id="GO:0006260">
    <property type="term" value="P:DNA replication"/>
    <property type="evidence" value="ECO:0007669"/>
    <property type="project" value="InterPro"/>
</dbReference>
<feature type="non-terminal residue" evidence="13">
    <location>
        <position position="521"/>
    </location>
</feature>
<keyword evidence="5 13" id="KW-0347">Helicase</keyword>
<dbReference type="Pfam" id="PF00271">
    <property type="entry name" value="Helicase_C"/>
    <property type="match status" value="1"/>
</dbReference>
<dbReference type="EC" id="5.6.2.4" evidence="10"/>
<dbReference type="InterPro" id="IPR011545">
    <property type="entry name" value="DEAD/DEAH_box_helicase_dom"/>
</dbReference>
<evidence type="ECO:0000256" key="4">
    <source>
        <dbReference type="ARBA" id="ARBA00022801"/>
    </source>
</evidence>
<evidence type="ECO:0000259" key="12">
    <source>
        <dbReference type="PROSITE" id="PS51194"/>
    </source>
</evidence>
<dbReference type="PROSITE" id="PS51194">
    <property type="entry name" value="HELICASE_CTER"/>
    <property type="match status" value="1"/>
</dbReference>
<dbReference type="CDD" id="cd17920">
    <property type="entry name" value="DEXHc_RecQ"/>
    <property type="match status" value="1"/>
</dbReference>
<dbReference type="GO" id="GO:0009378">
    <property type="term" value="F:four-way junction helicase activity"/>
    <property type="evidence" value="ECO:0007669"/>
    <property type="project" value="TreeGrafter"/>
</dbReference>
<dbReference type="InterPro" id="IPR036388">
    <property type="entry name" value="WH-like_DNA-bd_sf"/>
</dbReference>
<dbReference type="PROSITE" id="PS51192">
    <property type="entry name" value="HELICASE_ATP_BIND_1"/>
    <property type="match status" value="1"/>
</dbReference>
<dbReference type="GO" id="GO:0043138">
    <property type="term" value="F:3'-5' DNA helicase activity"/>
    <property type="evidence" value="ECO:0007669"/>
    <property type="project" value="UniProtKB-EC"/>
</dbReference>
<dbReference type="SMART" id="SM00956">
    <property type="entry name" value="RQC"/>
    <property type="match status" value="1"/>
</dbReference>
<proteinExistence type="inferred from homology"/>
<evidence type="ECO:0000256" key="1">
    <source>
        <dbReference type="ARBA" id="ARBA00005446"/>
    </source>
</evidence>
<evidence type="ECO:0000256" key="10">
    <source>
        <dbReference type="NCBIfam" id="TIGR01389"/>
    </source>
</evidence>
<dbReference type="FunFam" id="1.10.10.10:FF:000175">
    <property type="entry name" value="ATP-dependent DNA helicase RecQ"/>
    <property type="match status" value="1"/>
</dbReference>
<dbReference type="InterPro" id="IPR006293">
    <property type="entry name" value="DNA_helicase_ATP-dep_RecQ_bac"/>
</dbReference>
<evidence type="ECO:0000313" key="13">
    <source>
        <dbReference type="EMBL" id="PZO83868.1"/>
    </source>
</evidence>
<keyword evidence="3" id="KW-0547">Nucleotide-binding</keyword>
<dbReference type="SMART" id="SM00490">
    <property type="entry name" value="HELICc"/>
    <property type="match status" value="1"/>
</dbReference>
<dbReference type="PANTHER" id="PTHR13710:SF105">
    <property type="entry name" value="ATP-DEPENDENT DNA HELICASE Q1"/>
    <property type="match status" value="1"/>
</dbReference>
<dbReference type="NCBIfam" id="TIGR00614">
    <property type="entry name" value="recQ_fam"/>
    <property type="match status" value="1"/>
</dbReference>
<dbReference type="SMART" id="SM00487">
    <property type="entry name" value="DEXDc"/>
    <property type="match status" value="1"/>
</dbReference>
<keyword evidence="8" id="KW-0413">Isomerase</keyword>
<dbReference type="GO" id="GO:0003677">
    <property type="term" value="F:DNA binding"/>
    <property type="evidence" value="ECO:0007669"/>
    <property type="project" value="UniProtKB-KW"/>
</dbReference>
<evidence type="ECO:0000256" key="7">
    <source>
        <dbReference type="ARBA" id="ARBA00023125"/>
    </source>
</evidence>
<dbReference type="FunFam" id="3.40.50.300:FF:000296">
    <property type="entry name" value="ATP-dependent DNA helicase RecQ"/>
    <property type="match status" value="1"/>
</dbReference>
<keyword evidence="6" id="KW-0067">ATP-binding</keyword>
<evidence type="ECO:0000256" key="6">
    <source>
        <dbReference type="ARBA" id="ARBA00022840"/>
    </source>
</evidence>
<evidence type="ECO:0000256" key="3">
    <source>
        <dbReference type="ARBA" id="ARBA00022741"/>
    </source>
</evidence>
<evidence type="ECO:0000256" key="8">
    <source>
        <dbReference type="ARBA" id="ARBA00023235"/>
    </source>
</evidence>
<evidence type="ECO:0000256" key="5">
    <source>
        <dbReference type="ARBA" id="ARBA00022806"/>
    </source>
</evidence>
<dbReference type="Pfam" id="PF00270">
    <property type="entry name" value="DEAD"/>
    <property type="match status" value="1"/>
</dbReference>
<dbReference type="SUPFAM" id="SSF52540">
    <property type="entry name" value="P-loop containing nucleoside triphosphate hydrolases"/>
    <property type="match status" value="2"/>
</dbReference>
<dbReference type="GO" id="GO:0005737">
    <property type="term" value="C:cytoplasm"/>
    <property type="evidence" value="ECO:0007669"/>
    <property type="project" value="TreeGrafter"/>
</dbReference>
<comment type="catalytic activity">
    <reaction evidence="9">
        <text>Couples ATP hydrolysis with the unwinding of duplex DNA by translocating in the 3'-5' direction.</text>
        <dbReference type="EC" id="5.6.2.4"/>
    </reaction>
</comment>
<comment type="similarity">
    <text evidence="1">Belongs to the helicase family. RecQ subfamily.</text>
</comment>
<dbReference type="Pfam" id="PF16124">
    <property type="entry name" value="RecQ_Zn_bind"/>
    <property type="match status" value="1"/>
</dbReference>
<dbReference type="Proteomes" id="UP000249557">
    <property type="component" value="Unassembled WGS sequence"/>
</dbReference>
<gene>
    <name evidence="13" type="primary">recQ</name>
    <name evidence="13" type="ORF">DI626_08705</name>
</gene>
<dbReference type="GO" id="GO:0009432">
    <property type="term" value="P:SOS response"/>
    <property type="evidence" value="ECO:0007669"/>
    <property type="project" value="UniProtKB-UniRule"/>
</dbReference>
<sequence length="521" mass="58312">MEKAAQSKKRVEETRGDPRGVLQSVFGYDAFRGEQEEIIQHVINGNSCCVLMPTGSGKSLCYQVPALCMNGVGVVISPLIALMEDQVAALRELGVHAAAIHSGVESGKIAETFRSMRSGDIDLVYVSPERLVMDDFLDFLDSAPIALFAIDEAHCISQWGHDFRPEYQQLSLLPTRYPRVARIAVTATADEPTRGEIMERLGLSTLYKAGFDRPNIHYDVVVKNNPNKQLLAFLKGRDQDESGIVYCLSRRKTEETAQFLCNQGYKALPYHAGLDGSVRAHNQERFIKEEGVIMVATIAFGMGINKPNVRFVAHLDMPKTIEAYYQETGRAGRDGLPSVAWMAYGMQDVVLRRQMIENGDAPAEQKRLELQKLNALLSYCETAICRRRVLLRYFGDIGTDCGNCDTCLRPPKTFDGTVAAQKVLSCIYRTNQQFGTGYIIDVLLGEDDERIRKFGHDGLSTFGIGKEYSRQEWQSIIRQLLSHDFLYADMNAHGGLKITAQGAKFLKEKDDIRLRLDEKDS</sequence>
<name>A0A2W5BR11_9BACT</name>
<evidence type="ECO:0000256" key="2">
    <source>
        <dbReference type="ARBA" id="ARBA00022723"/>
    </source>
</evidence>
<dbReference type="CDD" id="cd18794">
    <property type="entry name" value="SF2_C_RecQ"/>
    <property type="match status" value="1"/>
</dbReference>
<dbReference type="InterPro" id="IPR027417">
    <property type="entry name" value="P-loop_NTPase"/>
</dbReference>
<dbReference type="GO" id="GO:0030894">
    <property type="term" value="C:replisome"/>
    <property type="evidence" value="ECO:0007669"/>
    <property type="project" value="TreeGrafter"/>
</dbReference>
<comment type="caution">
    <text evidence="13">The sequence shown here is derived from an EMBL/GenBank/DDBJ whole genome shotgun (WGS) entry which is preliminary data.</text>
</comment>
<dbReference type="FunFam" id="3.40.50.300:FF:000156">
    <property type="entry name" value="ATP-dependent DNA helicase recQ"/>
    <property type="match status" value="1"/>
</dbReference>
<dbReference type="InterPro" id="IPR001650">
    <property type="entry name" value="Helicase_C-like"/>
</dbReference>
<dbReference type="GO" id="GO:0043590">
    <property type="term" value="C:bacterial nucleoid"/>
    <property type="evidence" value="ECO:0007669"/>
    <property type="project" value="TreeGrafter"/>
</dbReference>
<dbReference type="InterPro" id="IPR014001">
    <property type="entry name" value="Helicase_ATP-bd"/>
</dbReference>
<organism evidence="13 14">
    <name type="scientific">Micavibrio aeruginosavorus</name>
    <dbReference type="NCBI Taxonomy" id="349221"/>
    <lineage>
        <taxon>Bacteria</taxon>
        <taxon>Pseudomonadati</taxon>
        <taxon>Bdellovibrionota</taxon>
        <taxon>Bdellovibrionia</taxon>
        <taxon>Bdellovibrionales</taxon>
        <taxon>Pseudobdellovibrionaceae</taxon>
        <taxon>Micavibrio</taxon>
    </lineage>
</organism>
<dbReference type="InterPro" id="IPR018982">
    <property type="entry name" value="RQC_domain"/>
</dbReference>
<evidence type="ECO:0000313" key="14">
    <source>
        <dbReference type="Proteomes" id="UP000249557"/>
    </source>
</evidence>
<reference evidence="13 14" key="1">
    <citation type="submission" date="2017-08" db="EMBL/GenBank/DDBJ databases">
        <title>Infants hospitalized years apart are colonized by the same room-sourced microbial strains.</title>
        <authorList>
            <person name="Brooks B."/>
            <person name="Olm M.R."/>
            <person name="Firek B.A."/>
            <person name="Baker R."/>
            <person name="Thomas B.C."/>
            <person name="Morowitz M.J."/>
            <person name="Banfield J.F."/>
        </authorList>
    </citation>
    <scope>NUCLEOTIDE SEQUENCE [LARGE SCALE GENOMIC DNA]</scope>
    <source>
        <strain evidence="13">S2_018_000_R2_104</strain>
    </source>
</reference>
<evidence type="ECO:0000256" key="9">
    <source>
        <dbReference type="ARBA" id="ARBA00034617"/>
    </source>
</evidence>
<dbReference type="GO" id="GO:0046872">
    <property type="term" value="F:metal ion binding"/>
    <property type="evidence" value="ECO:0007669"/>
    <property type="project" value="UniProtKB-KW"/>
</dbReference>
<dbReference type="InterPro" id="IPR032284">
    <property type="entry name" value="RecQ_Zn-bd"/>
</dbReference>
<dbReference type="GO" id="GO:0006310">
    <property type="term" value="P:DNA recombination"/>
    <property type="evidence" value="ECO:0007669"/>
    <property type="project" value="UniProtKB-UniRule"/>
</dbReference>
<dbReference type="Pfam" id="PF09382">
    <property type="entry name" value="RQC"/>
    <property type="match status" value="1"/>
</dbReference>
<keyword evidence="7" id="KW-0238">DNA-binding</keyword>
<dbReference type="EMBL" id="QFNK01000194">
    <property type="protein sequence ID" value="PZO83868.1"/>
    <property type="molecule type" value="Genomic_DNA"/>
</dbReference>
<feature type="domain" description="Helicase ATP-binding" evidence="11">
    <location>
        <begin position="39"/>
        <end position="207"/>
    </location>
</feature>
<evidence type="ECO:0000259" key="11">
    <source>
        <dbReference type="PROSITE" id="PS51192"/>
    </source>
</evidence>
<dbReference type="GO" id="GO:0016787">
    <property type="term" value="F:hydrolase activity"/>
    <property type="evidence" value="ECO:0007669"/>
    <property type="project" value="UniProtKB-KW"/>
</dbReference>